<name>A0A450YS83_9GAMM</name>
<evidence type="ECO:0000313" key="1">
    <source>
        <dbReference type="EMBL" id="VFK44366.1"/>
    </source>
</evidence>
<proteinExistence type="predicted"/>
<dbReference type="AlphaFoldDB" id="A0A450YS83"/>
<reference evidence="1" key="1">
    <citation type="submission" date="2019-02" db="EMBL/GenBank/DDBJ databases">
        <authorList>
            <person name="Gruber-Vodicka R. H."/>
            <person name="Seah K. B. B."/>
        </authorList>
    </citation>
    <scope>NUCLEOTIDE SEQUENCE</scope>
    <source>
        <strain evidence="1">BECK_BZ123</strain>
    </source>
</reference>
<organism evidence="1">
    <name type="scientific">Candidatus Kentrum sp. TC</name>
    <dbReference type="NCBI Taxonomy" id="2126339"/>
    <lineage>
        <taxon>Bacteria</taxon>
        <taxon>Pseudomonadati</taxon>
        <taxon>Pseudomonadota</taxon>
        <taxon>Gammaproteobacteria</taxon>
        <taxon>Candidatus Kentrum</taxon>
    </lineage>
</organism>
<protein>
    <submittedName>
        <fullName evidence="1">Uncharacterized protein</fullName>
    </submittedName>
</protein>
<gene>
    <name evidence="1" type="ORF">BECKTC1821D_GA0114238_102042</name>
</gene>
<accession>A0A450YS83</accession>
<dbReference type="EMBL" id="CAADFS010000020">
    <property type="protein sequence ID" value="VFK44366.1"/>
    <property type="molecule type" value="Genomic_DNA"/>
</dbReference>
<sequence>MEYGIVIPQGINQLRKRIPEILREPIFIGMRNRDLFTRLDQWIRLRLCCMKSTNDNGEPIISDFD</sequence>